<proteinExistence type="predicted"/>
<dbReference type="SUPFAM" id="SSF53756">
    <property type="entry name" value="UDP-Glycosyltransferase/glycogen phosphorylase"/>
    <property type="match status" value="1"/>
</dbReference>
<keyword evidence="2" id="KW-1133">Transmembrane helix</keyword>
<dbReference type="EMBL" id="JACDTQ010000745">
    <property type="protein sequence ID" value="KAF5926817.1"/>
    <property type="molecule type" value="Genomic_DNA"/>
</dbReference>
<keyword evidence="1" id="KW-0808">Transferase</keyword>
<evidence type="ECO:0000313" key="3">
    <source>
        <dbReference type="EMBL" id="KAF5926817.1"/>
    </source>
</evidence>
<keyword evidence="2" id="KW-0812">Transmembrane</keyword>
<organism evidence="3 4">
    <name type="scientific">Diceros bicornis minor</name>
    <name type="common">South-central black rhinoceros</name>
    <dbReference type="NCBI Taxonomy" id="77932"/>
    <lineage>
        <taxon>Eukaryota</taxon>
        <taxon>Metazoa</taxon>
        <taxon>Chordata</taxon>
        <taxon>Craniata</taxon>
        <taxon>Vertebrata</taxon>
        <taxon>Euteleostomi</taxon>
        <taxon>Mammalia</taxon>
        <taxon>Eutheria</taxon>
        <taxon>Laurasiatheria</taxon>
        <taxon>Perissodactyla</taxon>
        <taxon>Rhinocerotidae</taxon>
        <taxon>Diceros</taxon>
    </lineage>
</organism>
<keyword evidence="2" id="KW-0472">Membrane</keyword>
<dbReference type="Pfam" id="PF00201">
    <property type="entry name" value="UDPGT"/>
    <property type="match status" value="1"/>
</dbReference>
<feature type="transmembrane region" description="Helical" evidence="2">
    <location>
        <begin position="103"/>
        <end position="127"/>
    </location>
</feature>
<sequence length="155" mass="17862">MSKKWASLLALYCYFSCGFCGKVLVWPTKYSHWINLKTILDKLAQRGHEVTVLVSSASILRDPKEQSALKFEVYLHPLLRMNLICFLRNGSRQSKSGVLLGDAFLLVVSCWLNYLTHLWSTVFNLLLSKHMKKSVKGLHYLLPMYLLSHQNLMSK</sequence>
<dbReference type="AlphaFoldDB" id="A0A7J7FFQ8"/>
<accession>A0A7J7FFQ8</accession>
<name>A0A7J7FFQ8_DICBM</name>
<evidence type="ECO:0008006" key="5">
    <source>
        <dbReference type="Google" id="ProtNLM"/>
    </source>
</evidence>
<dbReference type="Proteomes" id="UP000551758">
    <property type="component" value="Unassembled WGS sequence"/>
</dbReference>
<dbReference type="GO" id="GO:0008194">
    <property type="term" value="F:UDP-glycosyltransferase activity"/>
    <property type="evidence" value="ECO:0007669"/>
    <property type="project" value="InterPro"/>
</dbReference>
<evidence type="ECO:0000256" key="2">
    <source>
        <dbReference type="SAM" id="Phobius"/>
    </source>
</evidence>
<gene>
    <name evidence="3" type="ORF">HPG69_001448</name>
</gene>
<comment type="caution">
    <text evidence="3">The sequence shown here is derived from an EMBL/GenBank/DDBJ whole genome shotgun (WGS) entry which is preliminary data.</text>
</comment>
<reference evidence="3 4" key="1">
    <citation type="journal article" date="2020" name="Mol. Biol. Evol.">
        <title>Interspecific Gene Flow and the Evolution of Specialization in Black and White Rhinoceros.</title>
        <authorList>
            <person name="Moodley Y."/>
            <person name="Westbury M.V."/>
            <person name="Russo I.M."/>
            <person name="Gopalakrishnan S."/>
            <person name="Rakotoarivelo A."/>
            <person name="Olsen R.A."/>
            <person name="Prost S."/>
            <person name="Tunstall T."/>
            <person name="Ryder O.A."/>
            <person name="Dalen L."/>
            <person name="Bruford M.W."/>
        </authorList>
    </citation>
    <scope>NUCLEOTIDE SEQUENCE [LARGE SCALE GENOMIC DNA]</scope>
    <source>
        <strain evidence="3">SBR-YM</strain>
        <tissue evidence="3">Skin</tissue>
    </source>
</reference>
<evidence type="ECO:0000256" key="1">
    <source>
        <dbReference type="ARBA" id="ARBA00022679"/>
    </source>
</evidence>
<protein>
    <recommendedName>
        <fullName evidence="5">UDP-glycosyltransferase</fullName>
    </recommendedName>
</protein>
<dbReference type="InterPro" id="IPR002213">
    <property type="entry name" value="UDP_glucos_trans"/>
</dbReference>
<evidence type="ECO:0000313" key="4">
    <source>
        <dbReference type="Proteomes" id="UP000551758"/>
    </source>
</evidence>
<keyword evidence="4" id="KW-1185">Reference proteome</keyword>